<accession>A0AAN6TBU4</accession>
<dbReference type="RefSeq" id="XP_064669062.1">
    <property type="nucleotide sequence ID" value="XM_064815450.1"/>
</dbReference>
<feature type="domain" description="Ubiquitin-like" evidence="2">
    <location>
        <begin position="256"/>
        <end position="336"/>
    </location>
</feature>
<reference evidence="3" key="2">
    <citation type="submission" date="2023-05" db="EMBL/GenBank/DDBJ databases">
        <authorList>
            <consortium name="Lawrence Berkeley National Laboratory"/>
            <person name="Steindorff A."/>
            <person name="Hensen N."/>
            <person name="Bonometti L."/>
            <person name="Westerberg I."/>
            <person name="Brannstrom I.O."/>
            <person name="Guillou S."/>
            <person name="Cros-Aarteil S."/>
            <person name="Calhoun S."/>
            <person name="Haridas S."/>
            <person name="Kuo A."/>
            <person name="Mondo S."/>
            <person name="Pangilinan J."/>
            <person name="Riley R."/>
            <person name="Labutti K."/>
            <person name="Andreopoulos B."/>
            <person name="Lipzen A."/>
            <person name="Chen C."/>
            <person name="Yanf M."/>
            <person name="Daum C."/>
            <person name="Ng V."/>
            <person name="Clum A."/>
            <person name="Ohm R."/>
            <person name="Martin F."/>
            <person name="Silar P."/>
            <person name="Natvig D."/>
            <person name="Lalanne C."/>
            <person name="Gautier V."/>
            <person name="Ament-Velasquez S.L."/>
            <person name="Kruys A."/>
            <person name="Hutchinson M.I."/>
            <person name="Powell A.J."/>
            <person name="Barry K."/>
            <person name="Miller A.N."/>
            <person name="Grigoriev I.V."/>
            <person name="Debuchy R."/>
            <person name="Gladieux P."/>
            <person name="Thoren M.H."/>
            <person name="Johannesson H."/>
        </authorList>
    </citation>
    <scope>NUCLEOTIDE SEQUENCE</scope>
    <source>
        <strain evidence="3">CBS 508.74</strain>
    </source>
</reference>
<sequence length="419" mass="47199">MEVALTFGSVGDIIAVCQLAAQLARALRDSCGSAKEYRELQRDSEMLVKVLMQVIETYSQHSLSPYLDGLNTVTKEVVDELGSLIRELLSRWRAKYHDSFQTGGSGRRLKDWGKKIEWSLHEQEVVRDFQDKLARGVQRITLLMSLAARRSSRVDNATMLARLQEVKQLVAKDQETQEEILRLTQSTALEFRDVSQRLQVQEVNSKMTLSIVQGTFRAVREVRELVDRVCQAVVGLQIIASNSMFFRALDSTKNLPLVVEDALGSFIEIPLDLVHSWEMFHLLLAHQFENRRGHSKVLNHEYALEESCTGRDVEKSLPWTASVRRGMRVNMSIVSRRSRLSRGCALGARRHTVLWMMSISSAPTMCAGCGSASSRSNNRVGKLSTFSPTRSTSLKVPISMKPHRPRSVPTNHLISSAYA</sequence>
<comment type="caution">
    <text evidence="3">The sequence shown here is derived from an EMBL/GenBank/DDBJ whole genome shotgun (WGS) entry which is preliminary data.</text>
</comment>
<feature type="region of interest" description="Disordered" evidence="1">
    <location>
        <begin position="399"/>
        <end position="419"/>
    </location>
</feature>
<dbReference type="PANTHER" id="PTHR38886:SF1">
    <property type="entry name" value="NACHT-NTPASE AND P-LOOP NTPASES N-TERMINAL DOMAIN-CONTAINING PROTEIN"/>
    <property type="match status" value="1"/>
</dbReference>
<evidence type="ECO:0000313" key="4">
    <source>
        <dbReference type="Proteomes" id="UP001302812"/>
    </source>
</evidence>
<dbReference type="AlphaFoldDB" id="A0AAN6TBU4"/>
<proteinExistence type="predicted"/>
<dbReference type="Proteomes" id="UP001302812">
    <property type="component" value="Unassembled WGS sequence"/>
</dbReference>
<name>A0AAN6TBU4_9PEZI</name>
<gene>
    <name evidence="3" type="ORF">N656DRAFT_780793</name>
</gene>
<evidence type="ECO:0000259" key="2">
    <source>
        <dbReference type="Pfam" id="PF22893"/>
    </source>
</evidence>
<dbReference type="EMBL" id="MU853346">
    <property type="protein sequence ID" value="KAK4111492.1"/>
    <property type="molecule type" value="Genomic_DNA"/>
</dbReference>
<dbReference type="PANTHER" id="PTHR38886">
    <property type="entry name" value="SESA DOMAIN-CONTAINING PROTEIN"/>
    <property type="match status" value="1"/>
</dbReference>
<reference evidence="3" key="1">
    <citation type="journal article" date="2023" name="Mol. Phylogenet. Evol.">
        <title>Genome-scale phylogeny and comparative genomics of the fungal order Sordariales.</title>
        <authorList>
            <person name="Hensen N."/>
            <person name="Bonometti L."/>
            <person name="Westerberg I."/>
            <person name="Brannstrom I.O."/>
            <person name="Guillou S."/>
            <person name="Cros-Aarteil S."/>
            <person name="Calhoun S."/>
            <person name="Haridas S."/>
            <person name="Kuo A."/>
            <person name="Mondo S."/>
            <person name="Pangilinan J."/>
            <person name="Riley R."/>
            <person name="LaButti K."/>
            <person name="Andreopoulos B."/>
            <person name="Lipzen A."/>
            <person name="Chen C."/>
            <person name="Yan M."/>
            <person name="Daum C."/>
            <person name="Ng V."/>
            <person name="Clum A."/>
            <person name="Steindorff A."/>
            <person name="Ohm R.A."/>
            <person name="Martin F."/>
            <person name="Silar P."/>
            <person name="Natvig D.O."/>
            <person name="Lalanne C."/>
            <person name="Gautier V."/>
            <person name="Ament-Velasquez S.L."/>
            <person name="Kruys A."/>
            <person name="Hutchinson M.I."/>
            <person name="Powell A.J."/>
            <person name="Barry K."/>
            <person name="Miller A.N."/>
            <person name="Grigoriev I.V."/>
            <person name="Debuchy R."/>
            <person name="Gladieux P."/>
            <person name="Hiltunen Thoren M."/>
            <person name="Johannesson H."/>
        </authorList>
    </citation>
    <scope>NUCLEOTIDE SEQUENCE</scope>
    <source>
        <strain evidence="3">CBS 508.74</strain>
    </source>
</reference>
<evidence type="ECO:0000313" key="3">
    <source>
        <dbReference type="EMBL" id="KAK4111492.1"/>
    </source>
</evidence>
<organism evidence="3 4">
    <name type="scientific">Canariomyces notabilis</name>
    <dbReference type="NCBI Taxonomy" id="2074819"/>
    <lineage>
        <taxon>Eukaryota</taxon>
        <taxon>Fungi</taxon>
        <taxon>Dikarya</taxon>
        <taxon>Ascomycota</taxon>
        <taxon>Pezizomycotina</taxon>
        <taxon>Sordariomycetes</taxon>
        <taxon>Sordariomycetidae</taxon>
        <taxon>Sordariales</taxon>
        <taxon>Chaetomiaceae</taxon>
        <taxon>Canariomyces</taxon>
    </lineage>
</organism>
<dbReference type="InterPro" id="IPR054464">
    <property type="entry name" value="ULD_fung"/>
</dbReference>
<protein>
    <recommendedName>
        <fullName evidence="2">Ubiquitin-like domain-containing protein</fullName>
    </recommendedName>
</protein>
<dbReference type="GeneID" id="89939575"/>
<keyword evidence="4" id="KW-1185">Reference proteome</keyword>
<dbReference type="Pfam" id="PF22893">
    <property type="entry name" value="ULD_2"/>
    <property type="match status" value="1"/>
</dbReference>
<evidence type="ECO:0000256" key="1">
    <source>
        <dbReference type="SAM" id="MobiDB-lite"/>
    </source>
</evidence>
<feature type="compositionally biased region" description="Polar residues" evidence="1">
    <location>
        <begin position="408"/>
        <end position="419"/>
    </location>
</feature>